<dbReference type="OrthoDB" id="5860615at2759"/>
<keyword evidence="8" id="KW-1185">Reference proteome</keyword>
<dbReference type="AlphaFoldDB" id="A0A183IIL0"/>
<evidence type="ECO:0000256" key="5">
    <source>
        <dbReference type="ARBA" id="ARBA00023180"/>
    </source>
</evidence>
<protein>
    <submittedName>
        <fullName evidence="9">Serine protease K12H4.7</fullName>
    </submittedName>
</protein>
<evidence type="ECO:0000256" key="2">
    <source>
        <dbReference type="ARBA" id="ARBA00022670"/>
    </source>
</evidence>
<dbReference type="EMBL" id="UZAM01007755">
    <property type="protein sequence ID" value="VDP01201.1"/>
    <property type="molecule type" value="Genomic_DNA"/>
</dbReference>
<dbReference type="SUPFAM" id="SSF53474">
    <property type="entry name" value="alpha/beta-Hydrolases"/>
    <property type="match status" value="1"/>
</dbReference>
<keyword evidence="5" id="KW-0325">Glycoprotein</keyword>
<reference evidence="9" key="1">
    <citation type="submission" date="2016-06" db="UniProtKB">
        <authorList>
            <consortium name="WormBaseParasite"/>
        </authorList>
    </citation>
    <scope>IDENTIFICATION</scope>
</reference>
<dbReference type="InterPro" id="IPR008758">
    <property type="entry name" value="Peptidase_S28"/>
</dbReference>
<proteinExistence type="inferred from homology"/>
<evidence type="ECO:0000313" key="7">
    <source>
        <dbReference type="EMBL" id="VDP01201.1"/>
    </source>
</evidence>
<evidence type="ECO:0000256" key="3">
    <source>
        <dbReference type="ARBA" id="ARBA00022729"/>
    </source>
</evidence>
<sequence length="313" mass="36129">MRTIIIFTFFYVFVETECAEGTFWFKNGKIRDELLLNSDWTFKATDNRAGTIHLDYIVQKLDHFNPTDKRVWAQRYFVNSAFYKPGGPIFLYLNGEGIMHYSTISDGSGYDWIVNARLFGALRFLLEHRYYGGSRPTSDASTRNLKWLSSEQALADTAYFIEFMNRLYDLVEPKWVLFGGSYAGNLVAWFRLKYPHLAIGAVASSAPVEAKINFWEYLQVVRNSLASYSEECVRNIHSATEIIEERIRNLCGNSNFSNPLDLRVFFADLFFNFAGVVQYSEVNAVSFCVSLFINEARPYGIPVPWADLNNFYR</sequence>
<dbReference type="GO" id="GO:0006508">
    <property type="term" value="P:proteolysis"/>
    <property type="evidence" value="ECO:0007669"/>
    <property type="project" value="UniProtKB-KW"/>
</dbReference>
<dbReference type="WBParaSite" id="SBAD_0000361401-mRNA-1">
    <property type="protein sequence ID" value="SBAD_0000361401-mRNA-1"/>
    <property type="gene ID" value="SBAD_0000361401"/>
</dbReference>
<dbReference type="PANTHER" id="PTHR11010">
    <property type="entry name" value="PROTEASE S28 PRO-X CARBOXYPEPTIDASE-RELATED"/>
    <property type="match status" value="1"/>
</dbReference>
<reference evidence="7 8" key="2">
    <citation type="submission" date="2018-11" db="EMBL/GenBank/DDBJ databases">
        <authorList>
            <consortium name="Pathogen Informatics"/>
        </authorList>
    </citation>
    <scope>NUCLEOTIDE SEQUENCE [LARGE SCALE GENOMIC DNA]</scope>
</reference>
<dbReference type="InterPro" id="IPR042269">
    <property type="entry name" value="Ser_carbopepase_S28_SKS"/>
</dbReference>
<keyword evidence="4" id="KW-0378">Hydrolase</keyword>
<feature type="chain" id="PRO_5043140034" evidence="6">
    <location>
        <begin position="19"/>
        <end position="313"/>
    </location>
</feature>
<keyword evidence="3 6" id="KW-0732">Signal</keyword>
<comment type="similarity">
    <text evidence="1">Belongs to the peptidase S28 family.</text>
</comment>
<dbReference type="Gene3D" id="1.20.120.980">
    <property type="entry name" value="Serine carboxypeptidase S28, SKS domain"/>
    <property type="match status" value="1"/>
</dbReference>
<name>A0A183IIL0_9BILA</name>
<dbReference type="Gene3D" id="3.40.50.1820">
    <property type="entry name" value="alpha/beta hydrolase"/>
    <property type="match status" value="1"/>
</dbReference>
<accession>A0A183IIL0</accession>
<dbReference type="GO" id="GO:0070008">
    <property type="term" value="F:serine-type exopeptidase activity"/>
    <property type="evidence" value="ECO:0007669"/>
    <property type="project" value="InterPro"/>
</dbReference>
<gene>
    <name evidence="7" type="ORF">SBAD_LOCUS3455</name>
</gene>
<dbReference type="GO" id="GO:0008239">
    <property type="term" value="F:dipeptidyl-peptidase activity"/>
    <property type="evidence" value="ECO:0007669"/>
    <property type="project" value="TreeGrafter"/>
</dbReference>
<feature type="signal peptide" evidence="6">
    <location>
        <begin position="1"/>
        <end position="18"/>
    </location>
</feature>
<dbReference type="PANTHER" id="PTHR11010:SF117">
    <property type="entry name" value="SERINE PROTEASE 16"/>
    <property type="match status" value="1"/>
</dbReference>
<organism evidence="9">
    <name type="scientific">Soboliphyme baturini</name>
    <dbReference type="NCBI Taxonomy" id="241478"/>
    <lineage>
        <taxon>Eukaryota</taxon>
        <taxon>Metazoa</taxon>
        <taxon>Ecdysozoa</taxon>
        <taxon>Nematoda</taxon>
        <taxon>Enoplea</taxon>
        <taxon>Dorylaimia</taxon>
        <taxon>Dioctophymatida</taxon>
        <taxon>Dioctophymatoidea</taxon>
        <taxon>Soboliphymatidae</taxon>
        <taxon>Soboliphyme</taxon>
    </lineage>
</organism>
<evidence type="ECO:0000313" key="9">
    <source>
        <dbReference type="WBParaSite" id="SBAD_0000361401-mRNA-1"/>
    </source>
</evidence>
<dbReference type="InterPro" id="IPR029058">
    <property type="entry name" value="AB_hydrolase_fold"/>
</dbReference>
<dbReference type="Proteomes" id="UP000270296">
    <property type="component" value="Unassembled WGS sequence"/>
</dbReference>
<evidence type="ECO:0000313" key="8">
    <source>
        <dbReference type="Proteomes" id="UP000270296"/>
    </source>
</evidence>
<evidence type="ECO:0000256" key="1">
    <source>
        <dbReference type="ARBA" id="ARBA00011079"/>
    </source>
</evidence>
<evidence type="ECO:0000256" key="6">
    <source>
        <dbReference type="SAM" id="SignalP"/>
    </source>
</evidence>
<evidence type="ECO:0000256" key="4">
    <source>
        <dbReference type="ARBA" id="ARBA00022801"/>
    </source>
</evidence>
<dbReference type="Pfam" id="PF05577">
    <property type="entry name" value="Peptidase_S28"/>
    <property type="match status" value="1"/>
</dbReference>
<keyword evidence="2" id="KW-0645">Protease</keyword>